<dbReference type="AlphaFoldDB" id="A0A0R3TEA0"/>
<dbReference type="EMBL" id="UZAE01004537">
    <property type="protein sequence ID" value="VDO01247.1"/>
    <property type="molecule type" value="Genomic_DNA"/>
</dbReference>
<dbReference type="WBParaSite" id="HNAJ_0000538901-mRNA-1">
    <property type="protein sequence ID" value="HNAJ_0000538901-mRNA-1"/>
    <property type="gene ID" value="HNAJ_0000538901"/>
</dbReference>
<sequence length="68" mass="7970">MVSWRRRYLARVQEVSWRRRYSHAAIKQLKCKESPGIHPECIIKNGTKSQGNHANAFLLAKTVFIQNF</sequence>
<name>A0A0R3TEA0_RODNA</name>
<keyword evidence="2" id="KW-1185">Reference proteome</keyword>
<proteinExistence type="predicted"/>
<gene>
    <name evidence="1" type="ORF">HNAJ_LOCUS5387</name>
</gene>
<accession>A0A0R3TEA0</accession>
<organism evidence="3">
    <name type="scientific">Rodentolepis nana</name>
    <name type="common">Dwarf tapeworm</name>
    <name type="synonym">Hymenolepis nana</name>
    <dbReference type="NCBI Taxonomy" id="102285"/>
    <lineage>
        <taxon>Eukaryota</taxon>
        <taxon>Metazoa</taxon>
        <taxon>Spiralia</taxon>
        <taxon>Lophotrochozoa</taxon>
        <taxon>Platyhelminthes</taxon>
        <taxon>Cestoda</taxon>
        <taxon>Eucestoda</taxon>
        <taxon>Cyclophyllidea</taxon>
        <taxon>Hymenolepididae</taxon>
        <taxon>Rodentolepis</taxon>
    </lineage>
</organism>
<dbReference type="Proteomes" id="UP000278807">
    <property type="component" value="Unassembled WGS sequence"/>
</dbReference>
<evidence type="ECO:0000313" key="2">
    <source>
        <dbReference type="Proteomes" id="UP000278807"/>
    </source>
</evidence>
<reference evidence="3" key="1">
    <citation type="submission" date="2017-02" db="UniProtKB">
        <authorList>
            <consortium name="WormBaseParasite"/>
        </authorList>
    </citation>
    <scope>IDENTIFICATION</scope>
</reference>
<reference evidence="1 2" key="2">
    <citation type="submission" date="2018-11" db="EMBL/GenBank/DDBJ databases">
        <authorList>
            <consortium name="Pathogen Informatics"/>
        </authorList>
    </citation>
    <scope>NUCLEOTIDE SEQUENCE [LARGE SCALE GENOMIC DNA]</scope>
</reference>
<evidence type="ECO:0000313" key="3">
    <source>
        <dbReference type="WBParaSite" id="HNAJ_0000538901-mRNA-1"/>
    </source>
</evidence>
<protein>
    <submittedName>
        <fullName evidence="1 3">Uncharacterized protein</fullName>
    </submittedName>
</protein>
<evidence type="ECO:0000313" key="1">
    <source>
        <dbReference type="EMBL" id="VDO01247.1"/>
    </source>
</evidence>